<dbReference type="Pfam" id="PF04430">
    <property type="entry name" value="DUF498"/>
    <property type="match status" value="1"/>
</dbReference>
<dbReference type="EMBL" id="JDVG02000503">
    <property type="protein sequence ID" value="KFB71719.1"/>
    <property type="molecule type" value="Genomic_DNA"/>
</dbReference>
<evidence type="ECO:0008006" key="3">
    <source>
        <dbReference type="Google" id="ProtNLM"/>
    </source>
</evidence>
<dbReference type="Proteomes" id="UP000020077">
    <property type="component" value="Unassembled WGS sequence"/>
</dbReference>
<evidence type="ECO:0000313" key="1">
    <source>
        <dbReference type="EMBL" id="KFB71719.1"/>
    </source>
</evidence>
<dbReference type="PANTHER" id="PTHR21192">
    <property type="entry name" value="NUCLEAR PROTEIN E3-3"/>
    <property type="match status" value="1"/>
</dbReference>
<dbReference type="InterPro" id="IPR007523">
    <property type="entry name" value="NDUFAF3/AAMDC"/>
</dbReference>
<sequence length="123" mass="13561">MKLQLENTSGLNTFTAYGEDYVSVNGVRHHCNLLVLPDRLLPNWTQATFETLSVADIELLAALDSEVVLLGTGQRLRFPSPELMRPLLRAQKGIEVMDVPAACRTYNILIGEGRKVAVGLLLV</sequence>
<dbReference type="CDD" id="cd05560">
    <property type="entry name" value="Xcc1710_like"/>
    <property type="match status" value="1"/>
</dbReference>
<dbReference type="InterPro" id="IPR036748">
    <property type="entry name" value="MTH938-like_sf"/>
</dbReference>
<reference evidence="1 2" key="1">
    <citation type="submission" date="2014-02" db="EMBL/GenBank/DDBJ databases">
        <title>Expanding our view of genomic diversity in Candidatus Accumulibacter clades.</title>
        <authorList>
            <person name="Skennerton C.T."/>
            <person name="Barr J.J."/>
            <person name="Slater F.R."/>
            <person name="Bond P.L."/>
            <person name="Tyson G.W."/>
        </authorList>
    </citation>
    <scope>NUCLEOTIDE SEQUENCE [LARGE SCALE GENOMIC DNA]</scope>
    <source>
        <strain evidence="2">BA-91</strain>
    </source>
</reference>
<protein>
    <recommendedName>
        <fullName evidence="3">Xcc1710-like domain-containing protein</fullName>
    </recommendedName>
</protein>
<dbReference type="PANTHER" id="PTHR21192:SF2">
    <property type="entry name" value="NADH DEHYDROGENASE [UBIQUINONE] 1 ALPHA SUBCOMPLEX ASSEMBLY FACTOR 3"/>
    <property type="match status" value="1"/>
</dbReference>
<gene>
    <name evidence="1" type="ORF">AW09_003137</name>
</gene>
<evidence type="ECO:0000313" key="2">
    <source>
        <dbReference type="Proteomes" id="UP000020077"/>
    </source>
</evidence>
<dbReference type="SUPFAM" id="SSF64076">
    <property type="entry name" value="MTH938-like"/>
    <property type="match status" value="1"/>
</dbReference>
<name>A0A080M3J3_9PROT</name>
<organism evidence="1 2">
    <name type="scientific">Candidatus Accumulibacter phosphatis</name>
    <dbReference type="NCBI Taxonomy" id="327160"/>
    <lineage>
        <taxon>Bacteria</taxon>
        <taxon>Pseudomonadati</taxon>
        <taxon>Pseudomonadota</taxon>
        <taxon>Betaproteobacteria</taxon>
        <taxon>Candidatus Accumulibacter</taxon>
    </lineage>
</organism>
<dbReference type="AlphaFoldDB" id="A0A080M3J3"/>
<dbReference type="Gene3D" id="3.40.1230.10">
    <property type="entry name" value="MTH938-like"/>
    <property type="match status" value="1"/>
</dbReference>
<accession>A0A080M3J3</accession>
<comment type="caution">
    <text evidence="1">The sequence shown here is derived from an EMBL/GenBank/DDBJ whole genome shotgun (WGS) entry which is preliminary data.</text>
</comment>
<proteinExistence type="predicted"/>